<dbReference type="EMBL" id="SMAB01000002">
    <property type="protein sequence ID" value="TCS84209.1"/>
    <property type="molecule type" value="Genomic_DNA"/>
</dbReference>
<dbReference type="Proteomes" id="UP000295788">
    <property type="component" value="Unassembled WGS sequence"/>
</dbReference>
<accession>A0A4V2UT56</accession>
<keyword evidence="2" id="KW-1185">Reference proteome</keyword>
<evidence type="ECO:0000313" key="1">
    <source>
        <dbReference type="EMBL" id="TCS84209.1"/>
    </source>
</evidence>
<dbReference type="AlphaFoldDB" id="A0A4V2UT56"/>
<reference evidence="1 2" key="1">
    <citation type="submission" date="2019-03" db="EMBL/GenBank/DDBJ databases">
        <title>Genomic Encyclopedia of Type Strains, Phase IV (KMG-IV): sequencing the most valuable type-strain genomes for metagenomic binning, comparative biology and taxonomic classification.</title>
        <authorList>
            <person name="Goeker M."/>
        </authorList>
    </citation>
    <scope>NUCLEOTIDE SEQUENCE [LARGE SCALE GENOMIC DNA]</scope>
    <source>
        <strain evidence="1 2">DSM 23802</strain>
    </source>
</reference>
<proteinExistence type="predicted"/>
<evidence type="ECO:0000313" key="2">
    <source>
        <dbReference type="Proteomes" id="UP000295788"/>
    </source>
</evidence>
<protein>
    <submittedName>
        <fullName evidence="1">Uncharacterized protein</fullName>
    </submittedName>
</protein>
<gene>
    <name evidence="1" type="ORF">EDD72_102253</name>
</gene>
<name>A0A4V2UT56_9BACI</name>
<sequence>MGKIRQTYVVLRFMKEIVLSTESLSKMADDLYDIIRHFQI</sequence>
<comment type="caution">
    <text evidence="1">The sequence shown here is derived from an EMBL/GenBank/DDBJ whole genome shotgun (WGS) entry which is preliminary data.</text>
</comment>
<dbReference type="RefSeq" id="WP_279388080.1">
    <property type="nucleotide sequence ID" value="NZ_SMAB01000002.1"/>
</dbReference>
<organism evidence="1 2">
    <name type="scientific">Tepidibacillus fermentans</name>
    <dbReference type="NCBI Taxonomy" id="1281767"/>
    <lineage>
        <taxon>Bacteria</taxon>
        <taxon>Bacillati</taxon>
        <taxon>Bacillota</taxon>
        <taxon>Bacilli</taxon>
        <taxon>Bacillales</taxon>
        <taxon>Bacillaceae</taxon>
        <taxon>Tepidibacillus</taxon>
    </lineage>
</organism>